<comment type="subcellular location">
    <subcellularLocation>
        <location evidence="1">Cell outer membrane</location>
    </subcellularLocation>
</comment>
<dbReference type="InterPro" id="IPR011990">
    <property type="entry name" value="TPR-like_helical_dom_sf"/>
</dbReference>
<keyword evidence="3" id="KW-0732">Signal</keyword>
<evidence type="ECO:0000256" key="2">
    <source>
        <dbReference type="ARBA" id="ARBA00006275"/>
    </source>
</evidence>
<name>A0A0F5J953_9BACT</name>
<evidence type="ECO:0000313" key="8">
    <source>
        <dbReference type="EMBL" id="KKB53942.1"/>
    </source>
</evidence>
<dbReference type="RefSeq" id="WP_028726824.1">
    <property type="nucleotide sequence ID" value="NZ_AUAE01000010.1"/>
</dbReference>
<dbReference type="GO" id="GO:0009279">
    <property type="term" value="C:cell outer membrane"/>
    <property type="evidence" value="ECO:0007669"/>
    <property type="project" value="UniProtKB-SubCell"/>
</dbReference>
<dbReference type="Pfam" id="PF07980">
    <property type="entry name" value="SusD_RagB"/>
    <property type="match status" value="1"/>
</dbReference>
<dbReference type="Gene3D" id="1.25.40.390">
    <property type="match status" value="1"/>
</dbReference>
<organism evidence="8 9">
    <name type="scientific">Parabacteroides gordonii MS-1 = DSM 23371</name>
    <dbReference type="NCBI Taxonomy" id="1203610"/>
    <lineage>
        <taxon>Bacteria</taxon>
        <taxon>Pseudomonadati</taxon>
        <taxon>Bacteroidota</taxon>
        <taxon>Bacteroidia</taxon>
        <taxon>Bacteroidales</taxon>
        <taxon>Tannerellaceae</taxon>
        <taxon>Parabacteroides</taxon>
    </lineage>
</organism>
<dbReference type="SUPFAM" id="SSF48452">
    <property type="entry name" value="TPR-like"/>
    <property type="match status" value="1"/>
</dbReference>
<sequence>MKKSLLYILGSAVLTCSLSGCDEWLGNTDPSDFLTTDQVWNDNTMVQGVLANLYNDVPKNGSLDDDVNFSLYDDFMWCGLMNQDVETARNQMVSYAYDIFRYYDYEYIYKINQGIESLKTSTLPEADVAVYDAEFRFLRAYTYFQMCIRMGGIPLVTATQSYTSGMDISELQTPRSTEAEVYEYVYNECMAVKETLAANNNVKYVSRANKYTALALAGRSMLYAGSIAKYNAAMSNPVHSDLQNGVVGMTGADANGYYEKALACSEEIINGGVFRLQGVDAPSADAFYNAVSIKDNNTEVIWSKDYSASKFHSFSFANIAQSMNEDNDNGSDLCPTLQLVESFSRLDGTSARLADKDANGNYIAYDNRADIFTGRDYRLQGTCLLPEQEFKGAHLDVQAGVAVYQNGSYLFVDGSEPNSKYEAADNHPNADGGTFVGKDGPLNRATYTNTGFNLRKYVDATVGSSARGQGSYIWWAYFRMGEVYLNAAEAAMELGQTGKALQYVNVVRQRAGFGADSWTAADLTIDNLLKERRCELALEDHRWWDLKRLRKAHTQWNGVQSENTMLYALYPYRVIGGPNDGKYIFERKIAPRFKAPRNFRVGNYYTSFNQDDLNKNPKLVQNPNYN</sequence>
<keyword evidence="4" id="KW-0472">Membrane</keyword>
<evidence type="ECO:0000259" key="6">
    <source>
        <dbReference type="Pfam" id="PF07980"/>
    </source>
</evidence>
<dbReference type="EMBL" id="AQHW01000017">
    <property type="protein sequence ID" value="KKB53942.1"/>
    <property type="molecule type" value="Genomic_DNA"/>
</dbReference>
<reference evidence="8 9" key="1">
    <citation type="submission" date="2013-04" db="EMBL/GenBank/DDBJ databases">
        <title>The Genome Sequence of Parabacteroides gordonii DSM 23371.</title>
        <authorList>
            <consortium name="The Broad Institute Genomics Platform"/>
            <person name="Earl A."/>
            <person name="Ward D."/>
            <person name="Feldgarden M."/>
            <person name="Gevers D."/>
            <person name="Martens E."/>
            <person name="Sakamoto M."/>
            <person name="Benno Y."/>
            <person name="Suzuki N."/>
            <person name="Matsunaga N."/>
            <person name="Koshihara K."/>
            <person name="Seki M."/>
            <person name="Komiya H."/>
            <person name="Walker B."/>
            <person name="Young S."/>
            <person name="Zeng Q."/>
            <person name="Gargeya S."/>
            <person name="Fitzgerald M."/>
            <person name="Haas B."/>
            <person name="Abouelleil A."/>
            <person name="Allen A.W."/>
            <person name="Alvarado L."/>
            <person name="Arachchi H.M."/>
            <person name="Berlin A.M."/>
            <person name="Chapman S.B."/>
            <person name="Gainer-Dewar J."/>
            <person name="Goldberg J."/>
            <person name="Griggs A."/>
            <person name="Gujja S."/>
            <person name="Hansen M."/>
            <person name="Howarth C."/>
            <person name="Imamovic A."/>
            <person name="Ireland A."/>
            <person name="Larimer J."/>
            <person name="McCowan C."/>
            <person name="Murphy C."/>
            <person name="Pearson M."/>
            <person name="Poon T.W."/>
            <person name="Priest M."/>
            <person name="Roberts A."/>
            <person name="Saif S."/>
            <person name="Shea T."/>
            <person name="Sisk P."/>
            <person name="Sykes S."/>
            <person name="Wortman J."/>
            <person name="Nusbaum C."/>
            <person name="Birren B."/>
        </authorList>
    </citation>
    <scope>NUCLEOTIDE SEQUENCE [LARGE SCALE GENOMIC DNA]</scope>
    <source>
        <strain evidence="8 9">MS-1</strain>
    </source>
</reference>
<evidence type="ECO:0000259" key="7">
    <source>
        <dbReference type="Pfam" id="PF14322"/>
    </source>
</evidence>
<dbReference type="Proteomes" id="UP000033035">
    <property type="component" value="Unassembled WGS sequence"/>
</dbReference>
<keyword evidence="9" id="KW-1185">Reference proteome</keyword>
<dbReference type="PATRIC" id="fig|1203610.3.peg.3590"/>
<evidence type="ECO:0000256" key="1">
    <source>
        <dbReference type="ARBA" id="ARBA00004442"/>
    </source>
</evidence>
<feature type="domain" description="RagB/SusD" evidence="6">
    <location>
        <begin position="298"/>
        <end position="625"/>
    </location>
</feature>
<protein>
    <recommendedName>
        <fullName evidence="10">RagB/SusD domain-containing protein</fullName>
    </recommendedName>
</protein>
<evidence type="ECO:0000256" key="5">
    <source>
        <dbReference type="ARBA" id="ARBA00023237"/>
    </source>
</evidence>
<evidence type="ECO:0008006" key="10">
    <source>
        <dbReference type="Google" id="ProtNLM"/>
    </source>
</evidence>
<proteinExistence type="inferred from homology"/>
<dbReference type="STRING" id="1203610.HMPREF1536_03523"/>
<comment type="similarity">
    <text evidence="2">Belongs to the SusD family.</text>
</comment>
<comment type="caution">
    <text evidence="8">The sequence shown here is derived from an EMBL/GenBank/DDBJ whole genome shotgun (WGS) entry which is preliminary data.</text>
</comment>
<dbReference type="InterPro" id="IPR033985">
    <property type="entry name" value="SusD-like_N"/>
</dbReference>
<feature type="domain" description="SusD-like N-terminal" evidence="7">
    <location>
        <begin position="24"/>
        <end position="220"/>
    </location>
</feature>
<dbReference type="HOGENOM" id="CLU_015553_0_0_10"/>
<evidence type="ECO:0000313" key="9">
    <source>
        <dbReference type="Proteomes" id="UP000033035"/>
    </source>
</evidence>
<dbReference type="Pfam" id="PF14322">
    <property type="entry name" value="SusD-like_3"/>
    <property type="match status" value="1"/>
</dbReference>
<dbReference type="PROSITE" id="PS51257">
    <property type="entry name" value="PROKAR_LIPOPROTEIN"/>
    <property type="match status" value="1"/>
</dbReference>
<dbReference type="InterPro" id="IPR012944">
    <property type="entry name" value="SusD_RagB_dom"/>
</dbReference>
<gene>
    <name evidence="8" type="ORF">HMPREF1536_03523</name>
</gene>
<keyword evidence="5" id="KW-0998">Cell outer membrane</keyword>
<accession>A0A0F5J953</accession>
<evidence type="ECO:0000256" key="4">
    <source>
        <dbReference type="ARBA" id="ARBA00023136"/>
    </source>
</evidence>
<dbReference type="AlphaFoldDB" id="A0A0F5J953"/>
<evidence type="ECO:0000256" key="3">
    <source>
        <dbReference type="ARBA" id="ARBA00022729"/>
    </source>
</evidence>